<dbReference type="KEGG" id="hvg:123429755"/>
<dbReference type="GeneID" id="123429755"/>
<accession>F2EGN6</accession>
<organism evidence="1">
    <name type="scientific">Hordeum vulgare subsp. vulgare</name>
    <name type="common">Domesticated barley</name>
    <dbReference type="NCBI Taxonomy" id="112509"/>
    <lineage>
        <taxon>Eukaryota</taxon>
        <taxon>Viridiplantae</taxon>
        <taxon>Streptophyta</taxon>
        <taxon>Embryophyta</taxon>
        <taxon>Tracheophyta</taxon>
        <taxon>Spermatophyta</taxon>
        <taxon>Magnoliopsida</taxon>
        <taxon>Liliopsida</taxon>
        <taxon>Poales</taxon>
        <taxon>Poaceae</taxon>
        <taxon>BOP clade</taxon>
        <taxon>Pooideae</taxon>
        <taxon>Triticodae</taxon>
        <taxon>Triticeae</taxon>
        <taxon>Hordeinae</taxon>
        <taxon>Hordeum</taxon>
    </lineage>
</organism>
<evidence type="ECO:0000313" key="1">
    <source>
        <dbReference type="EMBL" id="BAK06508.1"/>
    </source>
</evidence>
<sequence length="169" mass="18318">MRYSMLGAAARWRSRVGRRRWRDSDATGGTEVVQAGGCWWRRLLRGGAPISPFGVVGRGQPGSWSASLPLLGREVARQRVVACAAGRSGPCGWSTSHDEGDPPGGHPWRQRRWLRSPFFGVGLLCVLVRTSSQGGTKHDGFGGGWLKGRGLHGRRSWSWVAPPPPPSPS</sequence>
<dbReference type="EMBL" id="AK375313">
    <property type="protein sequence ID" value="BAK06508.1"/>
    <property type="molecule type" value="mRNA"/>
</dbReference>
<name>F2EGN6_HORVV</name>
<dbReference type="RefSeq" id="XP_044969690.1">
    <property type="nucleotide sequence ID" value="XM_045113755.1"/>
</dbReference>
<proteinExistence type="evidence at transcript level"/>
<dbReference type="AlphaFoldDB" id="F2EGN6"/>
<protein>
    <submittedName>
        <fullName evidence="1">Predicted protein</fullName>
    </submittedName>
</protein>
<reference evidence="1" key="1">
    <citation type="journal article" date="2011" name="Plant Physiol.">
        <title>Comprehensive sequence analysis of 24,783 barley full-length cDNAs derived from 12 clone libraries.</title>
        <authorList>
            <person name="Matsumoto T."/>
            <person name="Tanaka T."/>
            <person name="Sakai H."/>
            <person name="Amano N."/>
            <person name="Kanamori H."/>
            <person name="Kurita K."/>
            <person name="Kikuta A."/>
            <person name="Kamiya K."/>
            <person name="Yamamoto M."/>
            <person name="Ikawa H."/>
            <person name="Fujii N."/>
            <person name="Hori K."/>
            <person name="Itoh T."/>
            <person name="Sato K."/>
        </authorList>
    </citation>
    <scope>NUCLEOTIDE SEQUENCE</scope>
    <source>
        <tissue evidence="1">Seed</tissue>
    </source>
</reference>